<protein>
    <submittedName>
        <fullName evidence="2">Uncharacterized protein</fullName>
    </submittedName>
</protein>
<proteinExistence type="predicted"/>
<feature type="compositionally biased region" description="Low complexity" evidence="1">
    <location>
        <begin position="33"/>
        <end position="47"/>
    </location>
</feature>
<gene>
    <name evidence="2" type="ORF">PVAP13_6KG078700</name>
</gene>
<feature type="compositionally biased region" description="Polar residues" evidence="1">
    <location>
        <begin position="48"/>
        <end position="58"/>
    </location>
</feature>
<feature type="compositionally biased region" description="Polar residues" evidence="1">
    <location>
        <begin position="1"/>
        <end position="11"/>
    </location>
</feature>
<feature type="region of interest" description="Disordered" evidence="1">
    <location>
        <begin position="1"/>
        <end position="113"/>
    </location>
</feature>
<feature type="region of interest" description="Disordered" evidence="1">
    <location>
        <begin position="126"/>
        <end position="150"/>
    </location>
</feature>
<dbReference type="Proteomes" id="UP000823388">
    <property type="component" value="Chromosome 6K"/>
</dbReference>
<sequence>MCYSTKTQTFSPPKHINRNLLPGSRIPCLTKTSNASSSSPAGPSCGSTRLTSGPQRATPSGIPERGRNPQGQGGNNHQRLRRRRAARYRRLRQHRRGRSRRRPPHPRNKADNATTALHAEMAATTAGELLPQRRPTTLLLPGIPSLEQQH</sequence>
<evidence type="ECO:0000313" key="3">
    <source>
        <dbReference type="Proteomes" id="UP000823388"/>
    </source>
</evidence>
<evidence type="ECO:0000256" key="1">
    <source>
        <dbReference type="SAM" id="MobiDB-lite"/>
    </source>
</evidence>
<keyword evidence="3" id="KW-1185">Reference proteome</keyword>
<dbReference type="AlphaFoldDB" id="A0A8T0R9Y8"/>
<evidence type="ECO:0000313" key="2">
    <source>
        <dbReference type="EMBL" id="KAG2581928.1"/>
    </source>
</evidence>
<name>A0A8T0R9Y8_PANVG</name>
<organism evidence="2 3">
    <name type="scientific">Panicum virgatum</name>
    <name type="common">Blackwell switchgrass</name>
    <dbReference type="NCBI Taxonomy" id="38727"/>
    <lineage>
        <taxon>Eukaryota</taxon>
        <taxon>Viridiplantae</taxon>
        <taxon>Streptophyta</taxon>
        <taxon>Embryophyta</taxon>
        <taxon>Tracheophyta</taxon>
        <taxon>Spermatophyta</taxon>
        <taxon>Magnoliopsida</taxon>
        <taxon>Liliopsida</taxon>
        <taxon>Poales</taxon>
        <taxon>Poaceae</taxon>
        <taxon>PACMAD clade</taxon>
        <taxon>Panicoideae</taxon>
        <taxon>Panicodae</taxon>
        <taxon>Paniceae</taxon>
        <taxon>Panicinae</taxon>
        <taxon>Panicum</taxon>
        <taxon>Panicum sect. Hiantes</taxon>
    </lineage>
</organism>
<feature type="compositionally biased region" description="Low complexity" evidence="1">
    <location>
        <begin position="129"/>
        <end position="141"/>
    </location>
</feature>
<accession>A0A8T0R9Y8</accession>
<reference evidence="2" key="1">
    <citation type="submission" date="2020-05" db="EMBL/GenBank/DDBJ databases">
        <title>WGS assembly of Panicum virgatum.</title>
        <authorList>
            <person name="Lovell J.T."/>
            <person name="Jenkins J."/>
            <person name="Shu S."/>
            <person name="Juenger T.E."/>
            <person name="Schmutz J."/>
        </authorList>
    </citation>
    <scope>NUCLEOTIDE SEQUENCE</scope>
    <source>
        <strain evidence="2">AP13</strain>
    </source>
</reference>
<comment type="caution">
    <text evidence="2">The sequence shown here is derived from an EMBL/GenBank/DDBJ whole genome shotgun (WGS) entry which is preliminary data.</text>
</comment>
<feature type="compositionally biased region" description="Basic residues" evidence="1">
    <location>
        <begin position="78"/>
        <end position="107"/>
    </location>
</feature>
<dbReference type="EMBL" id="CM029047">
    <property type="protein sequence ID" value="KAG2581928.1"/>
    <property type="molecule type" value="Genomic_DNA"/>
</dbReference>